<keyword evidence="2" id="KW-1185">Reference proteome</keyword>
<name>A0A1U7M5N4_TISCR</name>
<dbReference type="AlphaFoldDB" id="A0A1U7M5N4"/>
<dbReference type="EMBL" id="LTDM01000023">
    <property type="protein sequence ID" value="OLS02529.1"/>
    <property type="molecule type" value="Genomic_DNA"/>
</dbReference>
<reference evidence="1 2" key="1">
    <citation type="submission" date="2016-02" db="EMBL/GenBank/DDBJ databases">
        <title>Genome sequence of Tissierella creatinophila DSM 6911.</title>
        <authorList>
            <person name="Poehlein A."/>
            <person name="Daniel R."/>
        </authorList>
    </citation>
    <scope>NUCLEOTIDE SEQUENCE [LARGE SCALE GENOMIC DNA]</scope>
    <source>
        <strain evidence="1 2">DSM 6911</strain>
    </source>
</reference>
<comment type="caution">
    <text evidence="1">The sequence shown here is derived from an EMBL/GenBank/DDBJ whole genome shotgun (WGS) entry which is preliminary data.</text>
</comment>
<gene>
    <name evidence="1" type="ORF">TICRE_14850</name>
</gene>
<proteinExistence type="predicted"/>
<accession>A0A1U7M5N4</accession>
<organism evidence="1 2">
    <name type="scientific">Tissierella creatinophila DSM 6911</name>
    <dbReference type="NCBI Taxonomy" id="1123403"/>
    <lineage>
        <taxon>Bacteria</taxon>
        <taxon>Bacillati</taxon>
        <taxon>Bacillota</taxon>
        <taxon>Tissierellia</taxon>
        <taxon>Tissierellales</taxon>
        <taxon>Tissierellaceae</taxon>
        <taxon>Tissierella</taxon>
    </lineage>
</organism>
<evidence type="ECO:0000313" key="1">
    <source>
        <dbReference type="EMBL" id="OLS02529.1"/>
    </source>
</evidence>
<dbReference type="Proteomes" id="UP000186112">
    <property type="component" value="Unassembled WGS sequence"/>
</dbReference>
<evidence type="ECO:0000313" key="2">
    <source>
        <dbReference type="Proteomes" id="UP000186112"/>
    </source>
</evidence>
<protein>
    <submittedName>
        <fullName evidence="1">Uncharacterized protein</fullName>
    </submittedName>
</protein>
<dbReference type="RefSeq" id="WP_075726663.1">
    <property type="nucleotide sequence ID" value="NZ_LTDM01000023.1"/>
</dbReference>
<sequence>MKKDFMEDLDKYNIDKNDLNRIKDLAADYEDKSEEEIYVEIIRINEEIEKEMSYEEYEALFEKLKTIRPLLNEDQNQKLDFLLKTLKRD</sequence>